<proteinExistence type="predicted"/>
<evidence type="ECO:0000256" key="2">
    <source>
        <dbReference type="SAM" id="Phobius"/>
    </source>
</evidence>
<dbReference type="OrthoDB" id="7871668at2759"/>
<feature type="region of interest" description="Disordered" evidence="1">
    <location>
        <begin position="1"/>
        <end position="34"/>
    </location>
</feature>
<dbReference type="Proteomes" id="UP000008792">
    <property type="component" value="Unassembled WGS sequence"/>
</dbReference>
<evidence type="ECO:0000313" key="3">
    <source>
        <dbReference type="EMBL" id="KRF82287.1"/>
    </source>
</evidence>
<keyword evidence="2" id="KW-0472">Membrane</keyword>
<sequence>MAQDDENSKEAEKFTLTENAAKAQKQQPETSPKLMTAKFDPAKSIWQSRVKQGSPQRLPTIPEVKEVPKEFKETANQLPKKMKSIFTDEELKLLLPISRYIDDKLRHLGDAIKADGIWENVIIEKQNIRPQFVVALPEPRFAWRIEIDLITNPTAIYLISSGIFWKETMQHANPNSIMMRAIEQTLYPMDDNLNDRKLTNNHEGILNTLTSYLTDIQTFWKRDTNQFMKIVVTYFVILCLVGFLFTIYI</sequence>
<keyword evidence="2" id="KW-0812">Transmembrane</keyword>
<accession>A0A0Q9WMG3</accession>
<feature type="compositionally biased region" description="Basic and acidic residues" evidence="1">
    <location>
        <begin position="1"/>
        <end position="15"/>
    </location>
</feature>
<name>A0A0Q9WMG3_DROVI</name>
<organism evidence="3 4">
    <name type="scientific">Drosophila virilis</name>
    <name type="common">Fruit fly</name>
    <dbReference type="NCBI Taxonomy" id="7244"/>
    <lineage>
        <taxon>Eukaryota</taxon>
        <taxon>Metazoa</taxon>
        <taxon>Ecdysozoa</taxon>
        <taxon>Arthropoda</taxon>
        <taxon>Hexapoda</taxon>
        <taxon>Insecta</taxon>
        <taxon>Pterygota</taxon>
        <taxon>Neoptera</taxon>
        <taxon>Endopterygota</taxon>
        <taxon>Diptera</taxon>
        <taxon>Brachycera</taxon>
        <taxon>Muscomorpha</taxon>
        <taxon>Ephydroidea</taxon>
        <taxon>Drosophilidae</taxon>
        <taxon>Drosophila</taxon>
    </lineage>
</organism>
<dbReference type="EMBL" id="CH940651">
    <property type="protein sequence ID" value="KRF82287.1"/>
    <property type="molecule type" value="Genomic_DNA"/>
</dbReference>
<dbReference type="AlphaFoldDB" id="A0A0Q9WMG3"/>
<keyword evidence="4" id="KW-1185">Reference proteome</keyword>
<evidence type="ECO:0000313" key="4">
    <source>
        <dbReference type="Proteomes" id="UP000008792"/>
    </source>
</evidence>
<gene>
    <name evidence="3" type="primary">Dvir\GJ19326</name>
    <name evidence="3" type="ORF">Dvir_GJ19326</name>
</gene>
<feature type="transmembrane region" description="Helical" evidence="2">
    <location>
        <begin position="227"/>
        <end position="248"/>
    </location>
</feature>
<evidence type="ECO:0000256" key="1">
    <source>
        <dbReference type="SAM" id="MobiDB-lite"/>
    </source>
</evidence>
<reference evidence="3 4" key="1">
    <citation type="journal article" date="2007" name="Nature">
        <title>Evolution of genes and genomes on the Drosophila phylogeny.</title>
        <authorList>
            <consortium name="Drosophila 12 Genomes Consortium"/>
            <person name="Clark A.G."/>
            <person name="Eisen M.B."/>
            <person name="Smith D.R."/>
            <person name="Bergman C.M."/>
            <person name="Oliver B."/>
            <person name="Markow T.A."/>
            <person name="Kaufman T.C."/>
            <person name="Kellis M."/>
            <person name="Gelbart W."/>
            <person name="Iyer V.N."/>
            <person name="Pollard D.A."/>
            <person name="Sackton T.B."/>
            <person name="Larracuente A.M."/>
            <person name="Singh N.D."/>
            <person name="Abad J.P."/>
            <person name="Abt D.N."/>
            <person name="Adryan B."/>
            <person name="Aguade M."/>
            <person name="Akashi H."/>
            <person name="Anderson W.W."/>
            <person name="Aquadro C.F."/>
            <person name="Ardell D.H."/>
            <person name="Arguello R."/>
            <person name="Artieri C.G."/>
            <person name="Barbash D.A."/>
            <person name="Barker D."/>
            <person name="Barsanti P."/>
            <person name="Batterham P."/>
            <person name="Batzoglou S."/>
            <person name="Begun D."/>
            <person name="Bhutkar A."/>
            <person name="Blanco E."/>
            <person name="Bosak S.A."/>
            <person name="Bradley R.K."/>
            <person name="Brand A.D."/>
            <person name="Brent M.R."/>
            <person name="Brooks A.N."/>
            <person name="Brown R.H."/>
            <person name="Butlin R.K."/>
            <person name="Caggese C."/>
            <person name="Calvi B.R."/>
            <person name="Bernardo de Carvalho A."/>
            <person name="Caspi A."/>
            <person name="Castrezana S."/>
            <person name="Celniker S.E."/>
            <person name="Chang J.L."/>
            <person name="Chapple C."/>
            <person name="Chatterji S."/>
            <person name="Chinwalla A."/>
            <person name="Civetta A."/>
            <person name="Clifton S.W."/>
            <person name="Comeron J.M."/>
            <person name="Costello J.C."/>
            <person name="Coyne J.A."/>
            <person name="Daub J."/>
            <person name="David R.G."/>
            <person name="Delcher A.L."/>
            <person name="Delehaunty K."/>
            <person name="Do C.B."/>
            <person name="Ebling H."/>
            <person name="Edwards K."/>
            <person name="Eickbush T."/>
            <person name="Evans J.D."/>
            <person name="Filipski A."/>
            <person name="Findeiss S."/>
            <person name="Freyhult E."/>
            <person name="Fulton L."/>
            <person name="Fulton R."/>
            <person name="Garcia A.C."/>
            <person name="Gardiner A."/>
            <person name="Garfield D.A."/>
            <person name="Garvin B.E."/>
            <person name="Gibson G."/>
            <person name="Gilbert D."/>
            <person name="Gnerre S."/>
            <person name="Godfrey J."/>
            <person name="Good R."/>
            <person name="Gotea V."/>
            <person name="Gravely B."/>
            <person name="Greenberg A.J."/>
            <person name="Griffiths-Jones S."/>
            <person name="Gross S."/>
            <person name="Guigo R."/>
            <person name="Gustafson E.A."/>
            <person name="Haerty W."/>
            <person name="Hahn M.W."/>
            <person name="Halligan D.L."/>
            <person name="Halpern A.L."/>
            <person name="Halter G.M."/>
            <person name="Han M.V."/>
            <person name="Heger A."/>
            <person name="Hillier L."/>
            <person name="Hinrichs A.S."/>
            <person name="Holmes I."/>
            <person name="Hoskins R.A."/>
            <person name="Hubisz M.J."/>
            <person name="Hultmark D."/>
            <person name="Huntley M.A."/>
            <person name="Jaffe D.B."/>
            <person name="Jagadeeshan S."/>
            <person name="Jeck W.R."/>
            <person name="Johnson J."/>
            <person name="Jones C.D."/>
            <person name="Jordan W.C."/>
            <person name="Karpen G.H."/>
            <person name="Kataoka E."/>
            <person name="Keightley P.D."/>
            <person name="Kheradpour P."/>
            <person name="Kirkness E.F."/>
            <person name="Koerich L.B."/>
            <person name="Kristiansen K."/>
            <person name="Kudrna D."/>
            <person name="Kulathinal R.J."/>
            <person name="Kumar S."/>
            <person name="Kwok R."/>
            <person name="Lander E."/>
            <person name="Langley C.H."/>
            <person name="Lapoint R."/>
            <person name="Lazzaro B.P."/>
            <person name="Lee S.J."/>
            <person name="Levesque L."/>
            <person name="Li R."/>
            <person name="Lin C.F."/>
            <person name="Lin M.F."/>
            <person name="Lindblad-Toh K."/>
            <person name="Llopart A."/>
            <person name="Long M."/>
            <person name="Low L."/>
            <person name="Lozovsky E."/>
            <person name="Lu J."/>
            <person name="Luo M."/>
            <person name="Machado C.A."/>
            <person name="Makalowski W."/>
            <person name="Marzo M."/>
            <person name="Matsuda M."/>
            <person name="Matzkin L."/>
            <person name="McAllister B."/>
            <person name="McBride C.S."/>
            <person name="McKernan B."/>
            <person name="McKernan K."/>
            <person name="Mendez-Lago M."/>
            <person name="Minx P."/>
            <person name="Mollenhauer M.U."/>
            <person name="Montooth K."/>
            <person name="Mount S.M."/>
            <person name="Mu X."/>
            <person name="Myers E."/>
            <person name="Negre B."/>
            <person name="Newfeld S."/>
            <person name="Nielsen R."/>
            <person name="Noor M.A."/>
            <person name="O'Grady P."/>
            <person name="Pachter L."/>
            <person name="Papaceit M."/>
            <person name="Parisi M.J."/>
            <person name="Parisi M."/>
            <person name="Parts L."/>
            <person name="Pedersen J.S."/>
            <person name="Pesole G."/>
            <person name="Phillippy A.M."/>
            <person name="Ponting C.P."/>
            <person name="Pop M."/>
            <person name="Porcelli D."/>
            <person name="Powell J.R."/>
            <person name="Prohaska S."/>
            <person name="Pruitt K."/>
            <person name="Puig M."/>
            <person name="Quesneville H."/>
            <person name="Ram K.R."/>
            <person name="Rand D."/>
            <person name="Rasmussen M.D."/>
            <person name="Reed L.K."/>
            <person name="Reenan R."/>
            <person name="Reily A."/>
            <person name="Remington K.A."/>
            <person name="Rieger T.T."/>
            <person name="Ritchie M.G."/>
            <person name="Robin C."/>
            <person name="Rogers Y.H."/>
            <person name="Rohde C."/>
            <person name="Rozas J."/>
            <person name="Rubenfield M.J."/>
            <person name="Ruiz A."/>
            <person name="Russo S."/>
            <person name="Salzberg S.L."/>
            <person name="Sanchez-Gracia A."/>
            <person name="Saranga D.J."/>
            <person name="Sato H."/>
            <person name="Schaeffer S.W."/>
            <person name="Schatz M.C."/>
            <person name="Schlenke T."/>
            <person name="Schwartz R."/>
            <person name="Segarra C."/>
            <person name="Singh R.S."/>
            <person name="Sirot L."/>
            <person name="Sirota M."/>
            <person name="Sisneros N.B."/>
            <person name="Smith C.D."/>
            <person name="Smith T.F."/>
            <person name="Spieth J."/>
            <person name="Stage D.E."/>
            <person name="Stark A."/>
            <person name="Stephan W."/>
            <person name="Strausberg R.L."/>
            <person name="Strempel S."/>
            <person name="Sturgill D."/>
            <person name="Sutton G."/>
            <person name="Sutton G.G."/>
            <person name="Tao W."/>
            <person name="Teichmann S."/>
            <person name="Tobari Y.N."/>
            <person name="Tomimura Y."/>
            <person name="Tsolas J.M."/>
            <person name="Valente V.L."/>
            <person name="Venter E."/>
            <person name="Venter J.C."/>
            <person name="Vicario S."/>
            <person name="Vieira F.G."/>
            <person name="Vilella A.J."/>
            <person name="Villasante A."/>
            <person name="Walenz B."/>
            <person name="Wang J."/>
            <person name="Wasserman M."/>
            <person name="Watts T."/>
            <person name="Wilson D."/>
            <person name="Wilson R.K."/>
            <person name="Wing R.A."/>
            <person name="Wolfner M.F."/>
            <person name="Wong A."/>
            <person name="Wong G.K."/>
            <person name="Wu C.I."/>
            <person name="Wu G."/>
            <person name="Yamamoto D."/>
            <person name="Yang H.P."/>
            <person name="Yang S.P."/>
            <person name="Yorke J.A."/>
            <person name="Yoshida K."/>
            <person name="Zdobnov E."/>
            <person name="Zhang P."/>
            <person name="Zhang Y."/>
            <person name="Zimin A.V."/>
            <person name="Baldwin J."/>
            <person name="Abdouelleil A."/>
            <person name="Abdulkadir J."/>
            <person name="Abebe A."/>
            <person name="Abera B."/>
            <person name="Abreu J."/>
            <person name="Acer S.C."/>
            <person name="Aftuck L."/>
            <person name="Alexander A."/>
            <person name="An P."/>
            <person name="Anderson E."/>
            <person name="Anderson S."/>
            <person name="Arachi H."/>
            <person name="Azer M."/>
            <person name="Bachantsang P."/>
            <person name="Barry A."/>
            <person name="Bayul T."/>
            <person name="Berlin A."/>
            <person name="Bessette D."/>
            <person name="Bloom T."/>
            <person name="Blye J."/>
            <person name="Boguslavskiy L."/>
            <person name="Bonnet C."/>
            <person name="Boukhgalter B."/>
            <person name="Bourzgui I."/>
            <person name="Brown A."/>
            <person name="Cahill P."/>
            <person name="Channer S."/>
            <person name="Cheshatsang Y."/>
            <person name="Chuda L."/>
            <person name="Citroen M."/>
            <person name="Collymore A."/>
            <person name="Cooke P."/>
            <person name="Costello M."/>
            <person name="D'Aco K."/>
            <person name="Daza R."/>
            <person name="De Haan G."/>
            <person name="DeGray S."/>
            <person name="DeMaso C."/>
            <person name="Dhargay N."/>
            <person name="Dooley K."/>
            <person name="Dooley E."/>
            <person name="Doricent M."/>
            <person name="Dorje P."/>
            <person name="Dorjee K."/>
            <person name="Dupes A."/>
            <person name="Elong R."/>
            <person name="Falk J."/>
            <person name="Farina A."/>
            <person name="Faro S."/>
            <person name="Ferguson D."/>
            <person name="Fisher S."/>
            <person name="Foley C.D."/>
            <person name="Franke A."/>
            <person name="Friedrich D."/>
            <person name="Gadbois L."/>
            <person name="Gearin G."/>
            <person name="Gearin C.R."/>
            <person name="Giannoukos G."/>
            <person name="Goode T."/>
            <person name="Graham J."/>
            <person name="Grandbois E."/>
            <person name="Grewal S."/>
            <person name="Gyaltsen K."/>
            <person name="Hafez N."/>
            <person name="Hagos B."/>
            <person name="Hall J."/>
            <person name="Henson C."/>
            <person name="Hollinger A."/>
            <person name="Honan T."/>
            <person name="Huard M.D."/>
            <person name="Hughes L."/>
            <person name="Hurhula B."/>
            <person name="Husby M.E."/>
            <person name="Kamat A."/>
            <person name="Kanga B."/>
            <person name="Kashin S."/>
            <person name="Khazanovich D."/>
            <person name="Kisner P."/>
            <person name="Lance K."/>
            <person name="Lara M."/>
            <person name="Lee W."/>
            <person name="Lennon N."/>
            <person name="Letendre F."/>
            <person name="LeVine R."/>
            <person name="Lipovsky A."/>
            <person name="Liu X."/>
            <person name="Liu J."/>
            <person name="Liu S."/>
            <person name="Lokyitsang T."/>
            <person name="Lokyitsang Y."/>
            <person name="Lubonja R."/>
            <person name="Lui A."/>
            <person name="MacDonald P."/>
            <person name="Magnisalis V."/>
            <person name="Maru K."/>
            <person name="Matthews C."/>
            <person name="McCusker W."/>
            <person name="McDonough S."/>
            <person name="Mehta T."/>
            <person name="Meldrim J."/>
            <person name="Meneus L."/>
            <person name="Mihai O."/>
            <person name="Mihalev A."/>
            <person name="Mihova T."/>
            <person name="Mittelman R."/>
            <person name="Mlenga V."/>
            <person name="Montmayeur A."/>
            <person name="Mulrain L."/>
            <person name="Navidi A."/>
            <person name="Naylor J."/>
            <person name="Negash T."/>
            <person name="Nguyen T."/>
            <person name="Nguyen N."/>
            <person name="Nicol R."/>
            <person name="Norbu C."/>
            <person name="Norbu N."/>
            <person name="Novod N."/>
            <person name="O'Neill B."/>
            <person name="Osman S."/>
            <person name="Markiewicz E."/>
            <person name="Oyono O.L."/>
            <person name="Patti C."/>
            <person name="Phunkhang P."/>
            <person name="Pierre F."/>
            <person name="Priest M."/>
            <person name="Raghuraman S."/>
            <person name="Rege F."/>
            <person name="Reyes R."/>
            <person name="Rise C."/>
            <person name="Rogov P."/>
            <person name="Ross K."/>
            <person name="Ryan E."/>
            <person name="Settipalli S."/>
            <person name="Shea T."/>
            <person name="Sherpa N."/>
            <person name="Shi L."/>
            <person name="Shih D."/>
            <person name="Sparrow T."/>
            <person name="Spaulding J."/>
            <person name="Stalker J."/>
            <person name="Stange-Thomann N."/>
            <person name="Stavropoulos S."/>
            <person name="Stone C."/>
            <person name="Strader C."/>
            <person name="Tesfaye S."/>
            <person name="Thomson T."/>
            <person name="Thoulutsang Y."/>
            <person name="Thoulutsang D."/>
            <person name="Topham K."/>
            <person name="Topping I."/>
            <person name="Tsamla T."/>
            <person name="Vassiliev H."/>
            <person name="Vo A."/>
            <person name="Wangchuk T."/>
            <person name="Wangdi T."/>
            <person name="Weiand M."/>
            <person name="Wilkinson J."/>
            <person name="Wilson A."/>
            <person name="Yadav S."/>
            <person name="Young G."/>
            <person name="Yu Q."/>
            <person name="Zembek L."/>
            <person name="Zhong D."/>
            <person name="Zimmer A."/>
            <person name="Zwirko Z."/>
            <person name="Jaffe D.B."/>
            <person name="Alvarez P."/>
            <person name="Brockman W."/>
            <person name="Butler J."/>
            <person name="Chin C."/>
            <person name="Gnerre S."/>
            <person name="Grabherr M."/>
            <person name="Kleber M."/>
            <person name="Mauceli E."/>
            <person name="MacCallum I."/>
        </authorList>
    </citation>
    <scope>NUCLEOTIDE SEQUENCE [LARGE SCALE GENOMIC DNA]</scope>
    <source>
        <strain evidence="4">Tucson 15010-1051.87</strain>
    </source>
</reference>
<protein>
    <submittedName>
        <fullName evidence="3">Uncharacterized protein, isoform C</fullName>
    </submittedName>
</protein>
<keyword evidence="2" id="KW-1133">Transmembrane helix</keyword>